<keyword evidence="4" id="KW-0808">Transferase</keyword>
<dbReference type="RefSeq" id="WP_174625203.1">
    <property type="nucleotide sequence ID" value="NZ_CADCXN010000047.1"/>
</dbReference>
<keyword evidence="5" id="KW-1185">Reference proteome</keyword>
<gene>
    <name evidence="4" type="primary">nolO</name>
    <name evidence="4" type="ORF">METHB2_20081</name>
</gene>
<dbReference type="AlphaFoldDB" id="A0A8S0Y614"/>
<dbReference type="Pfam" id="PF02543">
    <property type="entry name" value="Carbam_trans_N"/>
    <property type="match status" value="1"/>
</dbReference>
<dbReference type="PANTHER" id="PTHR34847:SF1">
    <property type="entry name" value="NODULATION PROTEIN U"/>
    <property type="match status" value="1"/>
</dbReference>
<dbReference type="GO" id="GO:0016740">
    <property type="term" value="F:transferase activity"/>
    <property type="evidence" value="ECO:0007669"/>
    <property type="project" value="UniProtKB-KW"/>
</dbReference>
<dbReference type="Proteomes" id="UP000494216">
    <property type="component" value="Unassembled WGS sequence"/>
</dbReference>
<evidence type="ECO:0000256" key="1">
    <source>
        <dbReference type="ARBA" id="ARBA00006129"/>
    </source>
</evidence>
<dbReference type="InterPro" id="IPR051338">
    <property type="entry name" value="NodU/CmcH_Carbamoyltrnsfr"/>
</dbReference>
<name>A0A8S0Y614_9GAMM</name>
<reference evidence="4 5" key="1">
    <citation type="submission" date="2020-02" db="EMBL/GenBank/DDBJ databases">
        <authorList>
            <person name="Hogendoorn C."/>
        </authorList>
    </citation>
    <scope>NUCLEOTIDE SEQUENCE [LARGE SCALE GENOMIC DNA]</scope>
    <source>
        <strain evidence="4">METHB21</strain>
    </source>
</reference>
<accession>A0A8S0Y614</accession>
<dbReference type="Pfam" id="PF16861">
    <property type="entry name" value="Carbam_trans_C"/>
    <property type="match status" value="1"/>
</dbReference>
<dbReference type="EMBL" id="CADCXN010000047">
    <property type="protein sequence ID" value="CAA9890250.1"/>
    <property type="molecule type" value="Genomic_DNA"/>
</dbReference>
<organism evidence="4 5">
    <name type="scientific">Candidatus Methylobacter favarea</name>
    <dbReference type="NCBI Taxonomy" id="2707345"/>
    <lineage>
        <taxon>Bacteria</taxon>
        <taxon>Pseudomonadati</taxon>
        <taxon>Pseudomonadota</taxon>
        <taxon>Gammaproteobacteria</taxon>
        <taxon>Methylococcales</taxon>
        <taxon>Methylococcaceae</taxon>
        <taxon>Methylobacter</taxon>
    </lineage>
</organism>
<sequence length="586" mass="66059">MNKYYIGLSVTYHDSALAIIDAQGDVLFAEATERYLQNKRALNCEPDQLFLVPDLLKQYCPAPDEFVIAINWRKKRPVYESAVSRLGFLSAPGLLKTGIKKLRSPLENYQLHHMMACQRNSILAAGINLVRIIREYYPGCKIAFADYDHHLTHAATACYSSPFDQAACAVIDSYGEKGAMAFYRYNHQKLERLHETKGIGTGSLGLYYMKITELCGFDWLKGEEWKVMGLAPYGKFDQELYELLQSVICVNGFDCKHPAKPLFQSLTRLERFRRPKDRPIEQAADCAYTGQVFFAELVTKLLNHLYEVTQCENLALAGGCALNSSFNGQITGRTAFRQVYIPSAPADDGCALGAAWLSYYAEHSNHRKQPKLLTSYTGSSIASDAMERFLKFNRSLHVQHLPGSVCDITAGLLATGKLVGWIQGRAEFGPRALGNRSILADPRSAATRDHINQKIKFRESFRPFAPSVLHEYAADYFENYQESPYMDKTLSIKKAMRERIVAVCHIDGTGRLQTVKEDWNPRFYHLLNSFYQLTQIPVLLNTSFNVMGKPLVHSLEDAVAVFLTTGLDVLVINDYLITKSPDESIE</sequence>
<evidence type="ECO:0000313" key="5">
    <source>
        <dbReference type="Proteomes" id="UP000494216"/>
    </source>
</evidence>
<evidence type="ECO:0000259" key="3">
    <source>
        <dbReference type="Pfam" id="PF16861"/>
    </source>
</evidence>
<proteinExistence type="inferred from homology"/>
<dbReference type="EC" id="2.1.3.-" evidence="4"/>
<dbReference type="Gene3D" id="3.30.420.40">
    <property type="match status" value="2"/>
</dbReference>
<dbReference type="InterPro" id="IPR003696">
    <property type="entry name" value="Carbtransf_dom"/>
</dbReference>
<dbReference type="InterPro" id="IPR038152">
    <property type="entry name" value="Carbam_trans_C_sf"/>
</dbReference>
<evidence type="ECO:0000259" key="2">
    <source>
        <dbReference type="Pfam" id="PF02543"/>
    </source>
</evidence>
<dbReference type="InterPro" id="IPR031730">
    <property type="entry name" value="Carbam_trans_C"/>
</dbReference>
<feature type="domain" description="Carbamoyltransferase C-terminal" evidence="3">
    <location>
        <begin position="410"/>
        <end position="579"/>
    </location>
</feature>
<dbReference type="PANTHER" id="PTHR34847">
    <property type="entry name" value="NODULATION PROTEIN U"/>
    <property type="match status" value="1"/>
</dbReference>
<comment type="caution">
    <text evidence="4">The sequence shown here is derived from an EMBL/GenBank/DDBJ whole genome shotgun (WGS) entry which is preliminary data.</text>
</comment>
<feature type="domain" description="Carbamoyltransferase" evidence="2">
    <location>
        <begin position="6"/>
        <end position="355"/>
    </location>
</feature>
<dbReference type="Gene3D" id="3.90.870.20">
    <property type="entry name" value="Carbamoyltransferase, C-terminal domain"/>
    <property type="match status" value="1"/>
</dbReference>
<protein>
    <submittedName>
        <fullName evidence="4">Nodulation protein NolNO</fullName>
        <ecNumber evidence="4">2.1.3.-</ecNumber>
    </submittedName>
</protein>
<dbReference type="SUPFAM" id="SSF53067">
    <property type="entry name" value="Actin-like ATPase domain"/>
    <property type="match status" value="1"/>
</dbReference>
<comment type="similarity">
    <text evidence="1">Belongs to the NodU/CmcH family.</text>
</comment>
<evidence type="ECO:0000313" key="4">
    <source>
        <dbReference type="EMBL" id="CAA9890250.1"/>
    </source>
</evidence>
<dbReference type="InterPro" id="IPR043129">
    <property type="entry name" value="ATPase_NBD"/>
</dbReference>
<dbReference type="CDD" id="cd24033">
    <property type="entry name" value="ASKHA_NBD_NodU_CmcH-like_N"/>
    <property type="match status" value="1"/>
</dbReference>